<dbReference type="InterPro" id="IPR041999">
    <property type="entry name" value="Sortase_D_1"/>
</dbReference>
<dbReference type="Proteomes" id="UP000036873">
    <property type="component" value="Unassembled WGS sequence"/>
</dbReference>
<dbReference type="AlphaFoldDB" id="A0A0L6U314"/>
<evidence type="ECO:0000313" key="5">
    <source>
        <dbReference type="Proteomes" id="UP000036873"/>
    </source>
</evidence>
<sequence length="218" mass="24063">MKNEKTNSYNESSPKKKKRRVGALWIAPIFLLCATLIVFTVACRPYIDFAFSMARMFLVDERIEYNGETITTAQGEFPSFGEEFGKITIDKIGVVSPIFQGDVEAILSKGAGHFYGSALPGEGSNVVISAHRNTQFTRLGELVPGDVVTLDTTAGKFVYEMQDSVIFPDYDEQYILSTPGEVLTLLTCYPFDFIGAAPDRYIVRCQLISGPENAWGGV</sequence>
<dbReference type="OrthoDB" id="1648028at2"/>
<evidence type="ECO:0000313" key="4">
    <source>
        <dbReference type="EMBL" id="KNZ42886.1"/>
    </source>
</evidence>
<dbReference type="NCBIfam" id="TIGR01076">
    <property type="entry name" value="sortase_fam"/>
    <property type="match status" value="1"/>
</dbReference>
<reference evidence="5" key="1">
    <citation type="submission" date="2015-07" db="EMBL/GenBank/DDBJ databases">
        <title>Draft genome sequence of Acetobacterium bakii DSM 8293, a potential psychrophilic chemical producer through syngas fermentation.</title>
        <authorList>
            <person name="Song Y."/>
            <person name="Hwang S."/>
            <person name="Cho B.-K."/>
        </authorList>
    </citation>
    <scope>NUCLEOTIDE SEQUENCE [LARGE SCALE GENOMIC DNA]</scope>
    <source>
        <strain evidence="5">DSM 8239</strain>
    </source>
</reference>
<gene>
    <name evidence="4" type="ORF">AKG39_03965</name>
</gene>
<accession>A0A0L6U314</accession>
<feature type="active site" description="Proton donor/acceptor" evidence="2">
    <location>
        <position position="131"/>
    </location>
</feature>
<dbReference type="Gene3D" id="2.40.260.10">
    <property type="entry name" value="Sortase"/>
    <property type="match status" value="1"/>
</dbReference>
<dbReference type="InterPro" id="IPR023365">
    <property type="entry name" value="Sortase_dom-sf"/>
</dbReference>
<keyword evidence="5" id="KW-1185">Reference proteome</keyword>
<feature type="transmembrane region" description="Helical" evidence="3">
    <location>
        <begin position="21"/>
        <end position="42"/>
    </location>
</feature>
<dbReference type="PATRIC" id="fig|52689.4.peg.3840"/>
<name>A0A0L6U314_9FIRM</name>
<dbReference type="SUPFAM" id="SSF63817">
    <property type="entry name" value="Sortase"/>
    <property type="match status" value="1"/>
</dbReference>
<protein>
    <recommendedName>
        <fullName evidence="6">Sortase</fullName>
    </recommendedName>
</protein>
<comment type="caution">
    <text evidence="4">The sequence shown here is derived from an EMBL/GenBank/DDBJ whole genome shotgun (WGS) entry which is preliminary data.</text>
</comment>
<dbReference type="GO" id="GO:0016787">
    <property type="term" value="F:hydrolase activity"/>
    <property type="evidence" value="ECO:0007669"/>
    <property type="project" value="UniProtKB-KW"/>
</dbReference>
<keyword evidence="1" id="KW-0378">Hydrolase</keyword>
<keyword evidence="3" id="KW-0812">Transmembrane</keyword>
<keyword evidence="3" id="KW-1133">Transmembrane helix</keyword>
<keyword evidence="3" id="KW-0472">Membrane</keyword>
<evidence type="ECO:0008006" key="6">
    <source>
        <dbReference type="Google" id="ProtNLM"/>
    </source>
</evidence>
<dbReference type="RefSeq" id="WP_050739063.1">
    <property type="nucleotide sequence ID" value="NZ_LGYO01000008.1"/>
</dbReference>
<dbReference type="EMBL" id="LGYO01000008">
    <property type="protein sequence ID" value="KNZ42886.1"/>
    <property type="molecule type" value="Genomic_DNA"/>
</dbReference>
<proteinExistence type="predicted"/>
<evidence type="ECO:0000256" key="3">
    <source>
        <dbReference type="SAM" id="Phobius"/>
    </source>
</evidence>
<dbReference type="Pfam" id="PF04203">
    <property type="entry name" value="Sortase"/>
    <property type="match status" value="1"/>
</dbReference>
<dbReference type="InterPro" id="IPR005754">
    <property type="entry name" value="Sortase"/>
</dbReference>
<evidence type="ECO:0000256" key="2">
    <source>
        <dbReference type="PIRSR" id="PIRSR605754-1"/>
    </source>
</evidence>
<dbReference type="STRING" id="52689.AKG39_03965"/>
<evidence type="ECO:0000256" key="1">
    <source>
        <dbReference type="ARBA" id="ARBA00022801"/>
    </source>
</evidence>
<dbReference type="CDD" id="cd05828">
    <property type="entry name" value="Sortase_D_1"/>
    <property type="match status" value="1"/>
</dbReference>
<organism evidence="4 5">
    <name type="scientific">Acetobacterium bakii</name>
    <dbReference type="NCBI Taxonomy" id="52689"/>
    <lineage>
        <taxon>Bacteria</taxon>
        <taxon>Bacillati</taxon>
        <taxon>Bacillota</taxon>
        <taxon>Clostridia</taxon>
        <taxon>Eubacteriales</taxon>
        <taxon>Eubacteriaceae</taxon>
        <taxon>Acetobacterium</taxon>
    </lineage>
</organism>
<feature type="active site" description="Acyl-thioester intermediate" evidence="2">
    <location>
        <position position="188"/>
    </location>
</feature>